<sequence length="389" mass="44095">MKKIIAIICLVTGITASAAAQDSVVQNLHFYHVLHSNAPFNTNDYESGGKKPFYIYRNCVYRIYLWQGGNWLIRVTDIRNDSIYYQHFGPQTSYRKDSLFRLHPLEINSILTYEQSLGQMFNTIQLVNYRAVFSYDLHPKRFPERTVMLYSRDSTRGEKVKLVTFLHAKSTALLFLKCNRPYYYYDTTTLDCENGVALTPPPPYPKFERNVVWFTPSRAQQINGLNIGIQTFGFNKDPLTIKGVNLNADLMGAIITMYLPFIPRDSAYKIRNMPDTIWYSEAVDKIHGLSISGGGLIGAGRLDGVAFNGLICLLTVSKGICITGLNNRIDEFHGLVIAGLGNRSIKGSGLQIGLVNKCKHLRGIQIGLWNENGRRKFPIINWNFSKKTV</sequence>
<dbReference type="Proteomes" id="UP000293874">
    <property type="component" value="Unassembled WGS sequence"/>
</dbReference>
<keyword evidence="3" id="KW-1185">Reference proteome</keyword>
<reference evidence="2 3" key="1">
    <citation type="submission" date="2019-02" db="EMBL/GenBank/DDBJ databases">
        <title>Genomic Encyclopedia of Type Strains, Phase IV (KMG-IV): sequencing the most valuable type-strain genomes for metagenomic binning, comparative biology and taxonomic classification.</title>
        <authorList>
            <person name="Goeker M."/>
        </authorList>
    </citation>
    <scope>NUCLEOTIDE SEQUENCE [LARGE SCALE GENOMIC DNA]</scope>
    <source>
        <strain evidence="2 3">DSM 18116</strain>
    </source>
</reference>
<dbReference type="AlphaFoldDB" id="A0A4Q7MQ45"/>
<feature type="chain" id="PRO_5020763903" evidence="1">
    <location>
        <begin position="21"/>
        <end position="389"/>
    </location>
</feature>
<dbReference type="OrthoDB" id="660602at2"/>
<gene>
    <name evidence="2" type="ORF">EV199_2717</name>
</gene>
<evidence type="ECO:0000256" key="1">
    <source>
        <dbReference type="SAM" id="SignalP"/>
    </source>
</evidence>
<organism evidence="2 3">
    <name type="scientific">Pseudobacter ginsenosidimutans</name>
    <dbReference type="NCBI Taxonomy" id="661488"/>
    <lineage>
        <taxon>Bacteria</taxon>
        <taxon>Pseudomonadati</taxon>
        <taxon>Bacteroidota</taxon>
        <taxon>Chitinophagia</taxon>
        <taxon>Chitinophagales</taxon>
        <taxon>Chitinophagaceae</taxon>
        <taxon>Pseudobacter</taxon>
    </lineage>
</organism>
<dbReference type="NCBIfam" id="NF047436">
    <property type="entry name" value="LA_2272_repeat"/>
    <property type="match status" value="1"/>
</dbReference>
<dbReference type="InterPro" id="IPR058093">
    <property type="entry name" value="LA_2272-like"/>
</dbReference>
<accession>A0A4Q7MQ45</accession>
<proteinExistence type="predicted"/>
<keyword evidence="1" id="KW-0732">Signal</keyword>
<protein>
    <submittedName>
        <fullName evidence="2">Uncharacterized protein</fullName>
    </submittedName>
</protein>
<name>A0A4Q7MQ45_9BACT</name>
<feature type="signal peptide" evidence="1">
    <location>
        <begin position="1"/>
        <end position="20"/>
    </location>
</feature>
<dbReference type="RefSeq" id="WP_130541372.1">
    <property type="nucleotide sequence ID" value="NZ_CP042431.1"/>
</dbReference>
<evidence type="ECO:0000313" key="2">
    <source>
        <dbReference type="EMBL" id="RZS70822.1"/>
    </source>
</evidence>
<evidence type="ECO:0000313" key="3">
    <source>
        <dbReference type="Proteomes" id="UP000293874"/>
    </source>
</evidence>
<comment type="caution">
    <text evidence="2">The sequence shown here is derived from an EMBL/GenBank/DDBJ whole genome shotgun (WGS) entry which is preliminary data.</text>
</comment>
<dbReference type="EMBL" id="SGXA01000002">
    <property type="protein sequence ID" value="RZS70822.1"/>
    <property type="molecule type" value="Genomic_DNA"/>
</dbReference>